<dbReference type="EMBL" id="JAOTJD010000006">
    <property type="protein sequence ID" value="MFD3263310.1"/>
    <property type="molecule type" value="Genomic_DNA"/>
</dbReference>
<feature type="transmembrane region" description="Helical" evidence="6">
    <location>
        <begin position="292"/>
        <end position="312"/>
    </location>
</feature>
<evidence type="ECO:0000256" key="1">
    <source>
        <dbReference type="ARBA" id="ARBA00004141"/>
    </source>
</evidence>
<dbReference type="Proteomes" id="UP001598130">
    <property type="component" value="Unassembled WGS sequence"/>
</dbReference>
<dbReference type="SUPFAM" id="SSF143865">
    <property type="entry name" value="CorA soluble domain-like"/>
    <property type="match status" value="1"/>
</dbReference>
<comment type="subcellular location">
    <subcellularLocation>
        <location evidence="1">Membrane</location>
        <topology evidence="1">Multi-pass membrane protein</topology>
    </subcellularLocation>
</comment>
<evidence type="ECO:0000256" key="6">
    <source>
        <dbReference type="SAM" id="Phobius"/>
    </source>
</evidence>
<dbReference type="CDD" id="cd12837">
    <property type="entry name" value="EcCorA-like_u1"/>
    <property type="match status" value="1"/>
</dbReference>
<keyword evidence="4 6" id="KW-1133">Transmembrane helix</keyword>
<name>A0ABW6CJZ6_9CAUL</name>
<evidence type="ECO:0000256" key="5">
    <source>
        <dbReference type="ARBA" id="ARBA00023136"/>
    </source>
</evidence>
<dbReference type="InterPro" id="IPR045861">
    <property type="entry name" value="CorA_cytoplasmic_dom"/>
</dbReference>
<comment type="similarity">
    <text evidence="2">Belongs to the CorA metal ion transporter (MIT) (TC 1.A.35) family.</text>
</comment>
<gene>
    <name evidence="7" type="ORF">OCL97_04925</name>
</gene>
<reference evidence="7 8" key="1">
    <citation type="submission" date="2022-09" db="EMBL/GenBank/DDBJ databases">
        <title>New species of Phenylobacterium.</title>
        <authorList>
            <person name="Mieszkin S."/>
        </authorList>
    </citation>
    <scope>NUCLEOTIDE SEQUENCE [LARGE SCALE GENOMIC DNA]</scope>
    <source>
        <strain evidence="7 8">HK31-G</strain>
    </source>
</reference>
<feature type="transmembrane region" description="Helical" evidence="6">
    <location>
        <begin position="260"/>
        <end position="280"/>
    </location>
</feature>
<protein>
    <submittedName>
        <fullName evidence="7">Magnesium transporter CorA family protein</fullName>
    </submittedName>
</protein>
<proteinExistence type="inferred from homology"/>
<evidence type="ECO:0000256" key="3">
    <source>
        <dbReference type="ARBA" id="ARBA00022692"/>
    </source>
</evidence>
<keyword evidence="8" id="KW-1185">Reference proteome</keyword>
<evidence type="ECO:0000256" key="4">
    <source>
        <dbReference type="ARBA" id="ARBA00022989"/>
    </source>
</evidence>
<dbReference type="RefSeq" id="WP_305336664.1">
    <property type="nucleotide sequence ID" value="NZ_JAOTJD010000006.1"/>
</dbReference>
<comment type="caution">
    <text evidence="7">The sequence shown here is derived from an EMBL/GenBank/DDBJ whole genome shotgun (WGS) entry which is preliminary data.</text>
</comment>
<dbReference type="SUPFAM" id="SSF144083">
    <property type="entry name" value="Magnesium transport protein CorA, transmembrane region"/>
    <property type="match status" value="1"/>
</dbReference>
<organism evidence="7 8">
    <name type="scientific">Phenylobacterium ferrooxidans</name>
    <dbReference type="NCBI Taxonomy" id="2982689"/>
    <lineage>
        <taxon>Bacteria</taxon>
        <taxon>Pseudomonadati</taxon>
        <taxon>Pseudomonadota</taxon>
        <taxon>Alphaproteobacteria</taxon>
        <taxon>Caulobacterales</taxon>
        <taxon>Caulobacteraceae</taxon>
        <taxon>Phenylobacterium</taxon>
    </lineage>
</organism>
<evidence type="ECO:0000256" key="2">
    <source>
        <dbReference type="ARBA" id="ARBA00009765"/>
    </source>
</evidence>
<dbReference type="Gene3D" id="1.20.58.340">
    <property type="entry name" value="Magnesium transport protein CorA, transmembrane region"/>
    <property type="match status" value="1"/>
</dbReference>
<evidence type="ECO:0000313" key="8">
    <source>
        <dbReference type="Proteomes" id="UP001598130"/>
    </source>
</evidence>
<evidence type="ECO:0000313" key="7">
    <source>
        <dbReference type="EMBL" id="MFD3263310.1"/>
    </source>
</evidence>
<dbReference type="PANTHER" id="PTHR47685">
    <property type="entry name" value="MAGNESIUM TRANSPORT PROTEIN CORA"/>
    <property type="match status" value="1"/>
</dbReference>
<keyword evidence="5 6" id="KW-0472">Membrane</keyword>
<dbReference type="InterPro" id="IPR050829">
    <property type="entry name" value="CorA_MIT"/>
</dbReference>
<sequence>MLNLIRRGASASTSETPGEDWVLPADAIWIDLLNPTREEELAVERVLGVDLPTREEMAQIEPSSRLYQEDKATFLTATLLARSQDDHPTSAPATFVLARGVLVTIRYEDFKAFTVFTVRAAESPDLTNGAEVMLELLDAIVERLAYVLEAGSAAVQESSHAIFDRPHGGAFEPLLTGLARTQSVVAMARTSLVSLGRLASFAGLAPEIAAASASRAHLTSVQHDIGSLTEHAGSLASQIAFLLDAALGLINIEQNGIIKFFSVVSVALMPPTLVASIYGMNFHHMPELSWRFGYPMALVLMVIAGVGPFLWFKKKRWL</sequence>
<dbReference type="InterPro" id="IPR045863">
    <property type="entry name" value="CorA_TM1_TM2"/>
</dbReference>
<dbReference type="Gene3D" id="3.30.460.20">
    <property type="entry name" value="CorA soluble domain-like"/>
    <property type="match status" value="1"/>
</dbReference>
<keyword evidence="3 6" id="KW-0812">Transmembrane</keyword>
<dbReference type="PANTHER" id="PTHR47685:SF1">
    <property type="entry name" value="MAGNESIUM TRANSPORT PROTEIN CORA"/>
    <property type="match status" value="1"/>
</dbReference>
<dbReference type="InterPro" id="IPR002523">
    <property type="entry name" value="MgTranspt_CorA/ZnTranspt_ZntB"/>
</dbReference>
<accession>A0ABW6CJZ6</accession>
<dbReference type="Pfam" id="PF01544">
    <property type="entry name" value="CorA"/>
    <property type="match status" value="1"/>
</dbReference>